<organism evidence="1 2">
    <name type="scientific">Pleurotus cornucopiae</name>
    <name type="common">Cornucopia mushroom</name>
    <dbReference type="NCBI Taxonomy" id="5321"/>
    <lineage>
        <taxon>Eukaryota</taxon>
        <taxon>Fungi</taxon>
        <taxon>Dikarya</taxon>
        <taxon>Basidiomycota</taxon>
        <taxon>Agaricomycotina</taxon>
        <taxon>Agaricomycetes</taxon>
        <taxon>Agaricomycetidae</taxon>
        <taxon>Agaricales</taxon>
        <taxon>Pleurotineae</taxon>
        <taxon>Pleurotaceae</taxon>
        <taxon>Pleurotus</taxon>
    </lineage>
</organism>
<accession>A0ACB7J298</accession>
<sequence>MLFALSRTVVAFLGLAALPFVTSAPASNSTSLDLSIEARDILTRAVPSPPHFLIYSDQPVSGELGPPPVSEIAGFNVFALAFLLVDGAFDKAKEWTRLSAAQRAKVKAEYAAAGIKLIVSVFGATDAPTTNGADPVKTANEMADWVKEFDLDGIDVDYEDFDAVNAGDGKAEAWVISFTRQLRVRLPQGKFILTHAPVAPWFSPNKFGGGAYVTINKAVGHLIDWYNLQFYNQGDTEYTTCEGLLFTSSKTWPKSALFQIASSGIPFSKLVIGKPATFDDASNGFMSTSELATCAQEAKRLGWGAGVMVWEFPNANASWIRTVRSKAFPVTEKASGLPLSLHCYHSDILVMVSLNILRLALTLIGLTSLSLVSSAPASNATSADLSPKAREILARATPSAPHFVIYSDKFVSGLTGPPPVAQVTGYNVFALSFLLIEGAFDKAIEWTWLSAAERASVKAEYAAAGIKLIVSVFGATDAPTSTGADPISTANTMAAWVKEFDLDGIDVDYEDFNAINAGDGKAEAWLVSFTRQLRAQLPQGTFILTHAPVAPWFSPGRFGGGAYLTVDQQVGSLIDWYNVQFYNQGTSEYTTCDGLLSTSSSTWPNSALFQIAASGIPLSKLVIGKPATTGDASNGFMSTATLAGCLQQAKGRGWNAGVMVWEFPDAAASWIRDVRSQAFPE</sequence>
<dbReference type="Proteomes" id="UP000824881">
    <property type="component" value="Unassembled WGS sequence"/>
</dbReference>
<comment type="caution">
    <text evidence="1">The sequence shown here is derived from an EMBL/GenBank/DDBJ whole genome shotgun (WGS) entry which is preliminary data.</text>
</comment>
<gene>
    <name evidence="1" type="ORF">CCMSSC00406_0004328</name>
</gene>
<keyword evidence="2" id="KW-1185">Reference proteome</keyword>
<evidence type="ECO:0000313" key="1">
    <source>
        <dbReference type="EMBL" id="KAG9224056.1"/>
    </source>
</evidence>
<name>A0ACB7J298_PLECO</name>
<dbReference type="EMBL" id="WQMT02000004">
    <property type="protein sequence ID" value="KAG9224056.1"/>
    <property type="molecule type" value="Genomic_DNA"/>
</dbReference>
<evidence type="ECO:0000313" key="2">
    <source>
        <dbReference type="Proteomes" id="UP000824881"/>
    </source>
</evidence>
<protein>
    <submittedName>
        <fullName evidence="1">Uncharacterized protein</fullName>
    </submittedName>
</protein>
<proteinExistence type="predicted"/>
<reference evidence="1 2" key="1">
    <citation type="journal article" date="2021" name="Appl. Environ. Microbiol.">
        <title>Genetic linkage and physical mapping for an oyster mushroom Pleurotus cornucopiae and QTL analysis for the trait cap color.</title>
        <authorList>
            <person name="Zhang Y."/>
            <person name="Gao W."/>
            <person name="Sonnenberg A."/>
            <person name="Chen Q."/>
            <person name="Zhang J."/>
            <person name="Huang C."/>
        </authorList>
    </citation>
    <scope>NUCLEOTIDE SEQUENCE [LARGE SCALE GENOMIC DNA]</scope>
    <source>
        <strain evidence="1">CCMSSC00406</strain>
    </source>
</reference>